<reference evidence="3" key="2">
    <citation type="submission" date="2021-05" db="UniProtKB">
        <authorList>
            <consortium name="EnsemblPlants"/>
        </authorList>
    </citation>
    <scope>IDENTIFICATION</scope>
    <source>
        <strain evidence="3">subsp. malaccensis</strain>
    </source>
</reference>
<keyword evidence="1" id="KW-0472">Membrane</keyword>
<evidence type="ECO:0000313" key="2">
    <source>
        <dbReference type="EMBL" id="CAG1863626.1"/>
    </source>
</evidence>
<sequence>MEQHSGTTFGSHFWLSIRRVCPFKCKCNAFKIDLYFVCYTFSDICLTLINFFLLCIGAFQSYGQFFETGFLFDLCAIQTLLSPGWQLHLCFNFLVNHLVLEISVVQCLSNVSSAVISCCLQETTAAVILPRRNNELGYLIFMFFRILSDLFIFPEKEKRDAIGDRLHSSSEHLQHKR</sequence>
<organism evidence="3 4">
    <name type="scientific">Musa acuminata subsp. malaccensis</name>
    <name type="common">Wild banana</name>
    <name type="synonym">Musa malaccensis</name>
    <dbReference type="NCBI Taxonomy" id="214687"/>
    <lineage>
        <taxon>Eukaryota</taxon>
        <taxon>Viridiplantae</taxon>
        <taxon>Streptophyta</taxon>
        <taxon>Embryophyta</taxon>
        <taxon>Tracheophyta</taxon>
        <taxon>Spermatophyta</taxon>
        <taxon>Magnoliopsida</taxon>
        <taxon>Liliopsida</taxon>
        <taxon>Zingiberales</taxon>
        <taxon>Musaceae</taxon>
        <taxon>Musa</taxon>
    </lineage>
</organism>
<keyword evidence="1" id="KW-0812">Transmembrane</keyword>
<evidence type="ECO:0000313" key="3">
    <source>
        <dbReference type="EnsemblPlants" id="Ma11_p05370.1"/>
    </source>
</evidence>
<evidence type="ECO:0000313" key="4">
    <source>
        <dbReference type="Proteomes" id="UP000012960"/>
    </source>
</evidence>
<protein>
    <submittedName>
        <fullName evidence="2">(wild Malaysian banana) hypothetical protein</fullName>
    </submittedName>
</protein>
<gene>
    <name evidence="2" type="ORF">GSMUA_20020.1</name>
</gene>
<keyword evidence="1" id="KW-1133">Transmembrane helix</keyword>
<name>A0A804L4H4_MUSAM</name>
<dbReference type="AlphaFoldDB" id="A0A804L4H4"/>
<dbReference type="InParanoid" id="A0A804L4H4"/>
<dbReference type="Gramene" id="Ma11_t05370.1">
    <property type="protein sequence ID" value="Ma11_p05370.1"/>
    <property type="gene ID" value="Ma11_g05370"/>
</dbReference>
<feature type="transmembrane region" description="Helical" evidence="1">
    <location>
        <begin position="34"/>
        <end position="59"/>
    </location>
</feature>
<proteinExistence type="predicted"/>
<accession>A0A804L4H4</accession>
<dbReference type="EnsemblPlants" id="Ma11_t05370.1">
    <property type="protein sequence ID" value="Ma11_p05370.1"/>
    <property type="gene ID" value="Ma11_g05370"/>
</dbReference>
<keyword evidence="4" id="KW-1185">Reference proteome</keyword>
<dbReference type="Proteomes" id="UP000012960">
    <property type="component" value="Unplaced"/>
</dbReference>
<dbReference type="EMBL" id="HG996475">
    <property type="protein sequence ID" value="CAG1863626.1"/>
    <property type="molecule type" value="Genomic_DNA"/>
</dbReference>
<reference evidence="2" key="1">
    <citation type="submission" date="2021-03" db="EMBL/GenBank/DDBJ databases">
        <authorList>
            <consortium name="Genoscope - CEA"/>
            <person name="William W."/>
        </authorList>
    </citation>
    <scope>NUCLEOTIDE SEQUENCE</scope>
    <source>
        <strain evidence="2">Doubled-haploid Pahang</strain>
    </source>
</reference>
<evidence type="ECO:0000256" key="1">
    <source>
        <dbReference type="SAM" id="Phobius"/>
    </source>
</evidence>